<evidence type="ECO:0000256" key="8">
    <source>
        <dbReference type="ARBA" id="ARBA00035585"/>
    </source>
</evidence>
<evidence type="ECO:0000256" key="1">
    <source>
        <dbReference type="ARBA" id="ARBA00004651"/>
    </source>
</evidence>
<protein>
    <recommendedName>
        <fullName evidence="10">Fluoride-specific ion channel FluC</fullName>
    </recommendedName>
</protein>
<reference evidence="11 12" key="1">
    <citation type="submission" date="2021-03" db="EMBL/GenBank/DDBJ databases">
        <title>Sequencing the genomes of 1000 actinobacteria strains.</title>
        <authorList>
            <person name="Klenk H.-P."/>
        </authorList>
    </citation>
    <scope>NUCLEOTIDE SEQUENCE [LARGE SCALE GENOMIC DNA]</scope>
    <source>
        <strain evidence="11 12">DSM 44580</strain>
    </source>
</reference>
<evidence type="ECO:0000256" key="2">
    <source>
        <dbReference type="ARBA" id="ARBA00022475"/>
    </source>
</evidence>
<evidence type="ECO:0000313" key="12">
    <source>
        <dbReference type="Proteomes" id="UP001519363"/>
    </source>
</evidence>
<evidence type="ECO:0000256" key="3">
    <source>
        <dbReference type="ARBA" id="ARBA00022692"/>
    </source>
</evidence>
<feature type="binding site" evidence="10">
    <location>
        <position position="68"/>
    </location>
    <ligand>
        <name>Na(+)</name>
        <dbReference type="ChEBI" id="CHEBI:29101"/>
        <note>structural</note>
    </ligand>
</feature>
<evidence type="ECO:0000256" key="7">
    <source>
        <dbReference type="ARBA" id="ARBA00035120"/>
    </source>
</evidence>
<name>A0ABS5AH99_9PSEU</name>
<comment type="activity regulation">
    <text evidence="10">Na(+) is not transported, but it plays an essential structural role and its presence is essential for fluoride channel function.</text>
</comment>
<evidence type="ECO:0000256" key="4">
    <source>
        <dbReference type="ARBA" id="ARBA00022989"/>
    </source>
</evidence>
<keyword evidence="4 10" id="KW-1133">Transmembrane helix</keyword>
<evidence type="ECO:0000313" key="11">
    <source>
        <dbReference type="EMBL" id="MBP2475958.1"/>
    </source>
</evidence>
<proteinExistence type="inferred from homology"/>
<keyword evidence="2 10" id="KW-1003">Cell membrane</keyword>
<comment type="caution">
    <text evidence="11">The sequence shown here is derived from an EMBL/GenBank/DDBJ whole genome shotgun (WGS) entry which is preliminary data.</text>
</comment>
<feature type="transmembrane region" description="Helical" evidence="10">
    <location>
        <begin position="54"/>
        <end position="75"/>
    </location>
</feature>
<keyword evidence="10" id="KW-0479">Metal-binding</keyword>
<accession>A0ABS5AH99</accession>
<comment type="catalytic activity">
    <reaction evidence="8">
        <text>fluoride(in) = fluoride(out)</text>
        <dbReference type="Rhea" id="RHEA:76159"/>
        <dbReference type="ChEBI" id="CHEBI:17051"/>
    </reaction>
    <physiologicalReaction direction="left-to-right" evidence="8">
        <dbReference type="Rhea" id="RHEA:76160"/>
    </physiologicalReaction>
</comment>
<evidence type="ECO:0000256" key="9">
    <source>
        <dbReference type="ARBA" id="ARBA00049940"/>
    </source>
</evidence>
<keyword evidence="3 10" id="KW-0812">Transmembrane</keyword>
<dbReference type="Pfam" id="PF02537">
    <property type="entry name" value="CRCB"/>
    <property type="match status" value="1"/>
</dbReference>
<dbReference type="HAMAP" id="MF_00454">
    <property type="entry name" value="FluC"/>
    <property type="match status" value="1"/>
</dbReference>
<keyword evidence="10" id="KW-0915">Sodium</keyword>
<evidence type="ECO:0000256" key="5">
    <source>
        <dbReference type="ARBA" id="ARBA00023136"/>
    </source>
</evidence>
<evidence type="ECO:0000256" key="6">
    <source>
        <dbReference type="ARBA" id="ARBA00023303"/>
    </source>
</evidence>
<feature type="binding site" evidence="10">
    <location>
        <position position="65"/>
    </location>
    <ligand>
        <name>Na(+)</name>
        <dbReference type="ChEBI" id="CHEBI:29101"/>
        <note>structural</note>
    </ligand>
</feature>
<evidence type="ECO:0000256" key="10">
    <source>
        <dbReference type="HAMAP-Rule" id="MF_00454"/>
    </source>
</evidence>
<comment type="function">
    <text evidence="9 10">Fluoride-specific ion channel. Important for reducing fluoride concentration in the cell, thus reducing its toxicity.</text>
</comment>
<keyword evidence="10" id="KW-0406">Ion transport</keyword>
<organism evidence="11 12">
    <name type="scientific">Crossiella equi</name>
    <dbReference type="NCBI Taxonomy" id="130796"/>
    <lineage>
        <taxon>Bacteria</taxon>
        <taxon>Bacillati</taxon>
        <taxon>Actinomycetota</taxon>
        <taxon>Actinomycetes</taxon>
        <taxon>Pseudonocardiales</taxon>
        <taxon>Pseudonocardiaceae</taxon>
        <taxon>Crossiella</taxon>
    </lineage>
</organism>
<feature type="transmembrane region" description="Helical" evidence="10">
    <location>
        <begin position="90"/>
        <end position="110"/>
    </location>
</feature>
<keyword evidence="6 10" id="KW-0407">Ion channel</keyword>
<keyword evidence="12" id="KW-1185">Reference proteome</keyword>
<sequence>MRVLLLVSAGGVLGALARHGIGVLVPGPWPTVGINVLGCLLIGLLTARTAADSVLRPFLGTGVLGGFTTFSAYAVDAVRLVHDGRALEAALYLVGTLAAALLAVTAGRLLGERLAR</sequence>
<keyword evidence="5 10" id="KW-0472">Membrane</keyword>
<dbReference type="EMBL" id="JAGIOO010000001">
    <property type="protein sequence ID" value="MBP2475958.1"/>
    <property type="molecule type" value="Genomic_DNA"/>
</dbReference>
<dbReference type="InterPro" id="IPR003691">
    <property type="entry name" value="FluC"/>
</dbReference>
<dbReference type="RefSeq" id="WP_249044527.1">
    <property type="nucleotide sequence ID" value="NZ_JAGIOO010000001.1"/>
</dbReference>
<comment type="subcellular location">
    <subcellularLocation>
        <location evidence="1 10">Cell membrane</location>
        <topology evidence="1 10">Multi-pass membrane protein</topology>
    </subcellularLocation>
</comment>
<keyword evidence="10" id="KW-0813">Transport</keyword>
<feature type="transmembrane region" description="Helical" evidence="10">
    <location>
        <begin position="27"/>
        <end position="47"/>
    </location>
</feature>
<comment type="similarity">
    <text evidence="7 10">Belongs to the fluoride channel Fluc/FEX (TC 1.A.43) family.</text>
</comment>
<gene>
    <name evidence="10" type="primary">fluC</name>
    <name evidence="10" type="synonym">crcB</name>
    <name evidence="11" type="ORF">JOF53_004830</name>
</gene>
<dbReference type="Proteomes" id="UP001519363">
    <property type="component" value="Unassembled WGS sequence"/>
</dbReference>